<dbReference type="AlphaFoldDB" id="A0A7I8VY27"/>
<dbReference type="Proteomes" id="UP000549394">
    <property type="component" value="Unassembled WGS sequence"/>
</dbReference>
<feature type="compositionally biased region" description="Basic and acidic residues" evidence="1">
    <location>
        <begin position="1"/>
        <end position="14"/>
    </location>
</feature>
<dbReference type="EMBL" id="CAJFCJ010000014">
    <property type="protein sequence ID" value="CAD5121274.1"/>
    <property type="molecule type" value="Genomic_DNA"/>
</dbReference>
<comment type="caution">
    <text evidence="2">The sequence shown here is derived from an EMBL/GenBank/DDBJ whole genome shotgun (WGS) entry which is preliminary data.</text>
</comment>
<dbReference type="OrthoDB" id="6019768at2759"/>
<accession>A0A7I8VY27</accession>
<gene>
    <name evidence="2" type="ORF">DGYR_LOCUS9252</name>
</gene>
<proteinExistence type="predicted"/>
<reference evidence="2 3" key="1">
    <citation type="submission" date="2020-08" db="EMBL/GenBank/DDBJ databases">
        <authorList>
            <person name="Hejnol A."/>
        </authorList>
    </citation>
    <scope>NUCLEOTIDE SEQUENCE [LARGE SCALE GENOMIC DNA]</scope>
</reference>
<evidence type="ECO:0000313" key="2">
    <source>
        <dbReference type="EMBL" id="CAD5121274.1"/>
    </source>
</evidence>
<protein>
    <submittedName>
        <fullName evidence="2">DgyrCDS9804</fullName>
    </submittedName>
</protein>
<name>A0A7I8VY27_9ANNE</name>
<evidence type="ECO:0000313" key="3">
    <source>
        <dbReference type="Proteomes" id="UP000549394"/>
    </source>
</evidence>
<feature type="region of interest" description="Disordered" evidence="1">
    <location>
        <begin position="1"/>
        <end position="42"/>
    </location>
</feature>
<keyword evidence="3" id="KW-1185">Reference proteome</keyword>
<organism evidence="2 3">
    <name type="scientific">Dimorphilus gyrociliatus</name>
    <dbReference type="NCBI Taxonomy" id="2664684"/>
    <lineage>
        <taxon>Eukaryota</taxon>
        <taxon>Metazoa</taxon>
        <taxon>Spiralia</taxon>
        <taxon>Lophotrochozoa</taxon>
        <taxon>Annelida</taxon>
        <taxon>Polychaeta</taxon>
        <taxon>Polychaeta incertae sedis</taxon>
        <taxon>Dinophilidae</taxon>
        <taxon>Dimorphilus</taxon>
    </lineage>
</organism>
<sequence>MKNESEEDEGVHSVDEEELSVLQQHTLLKAPRRPKPPTARRLPAKYMSYFEKNTRECNQMRTSKSMPESASSLFNSDEWRISTPDLLQQIGTLMWMQKGDDGKWLAEITTKARIGYEVYKRISKQDTIETYRTECYLEIAKFIQENPKANKKQVEEVVLREVEKFKQKVGTV</sequence>
<evidence type="ECO:0000256" key="1">
    <source>
        <dbReference type="SAM" id="MobiDB-lite"/>
    </source>
</evidence>